<gene>
    <name evidence="2" type="ORF">MYCIT1_LOCUS25910</name>
</gene>
<protein>
    <submittedName>
        <fullName evidence="2">Uncharacterized protein</fullName>
    </submittedName>
</protein>
<sequence length="315" mass="34521">MIISLSHIQKLVAPAAPAATKTPRSGLGRVAATLGREWSVAAAKAKIKANKADKSAAAVKKKSDSTPVKATTTTPRAPFTPTAYNTEALLLVARQGLAGKLERAVIEVPTDFEVAPRPCTMCAPCVLYKQTCTNGYKLAEQLYMGQHFGYIAQMSAAELNKSANRLVNTLDAYGGLLYSAHKIRILDISQFRDFVAELKEHFDDGSDGRIEAMFAHTATEITAAKLIEIRKGIRQILAHAASLDGEAKERFAAPPAFFDPFFYRKMERIEEDFREEVEKAKGLDKQDPATVGDQDFQPGERRKATLVTPQILPVR</sequence>
<comment type="caution">
    <text evidence="2">The sequence shown here is derived from an EMBL/GenBank/DDBJ whole genome shotgun (WGS) entry which is preliminary data.</text>
</comment>
<proteinExistence type="predicted"/>
<name>A0AAD2HIB4_9AGAR</name>
<dbReference type="Proteomes" id="UP001295794">
    <property type="component" value="Unassembled WGS sequence"/>
</dbReference>
<keyword evidence="3" id="KW-1185">Reference proteome</keyword>
<organism evidence="2 3">
    <name type="scientific">Mycena citricolor</name>
    <dbReference type="NCBI Taxonomy" id="2018698"/>
    <lineage>
        <taxon>Eukaryota</taxon>
        <taxon>Fungi</taxon>
        <taxon>Dikarya</taxon>
        <taxon>Basidiomycota</taxon>
        <taxon>Agaricomycotina</taxon>
        <taxon>Agaricomycetes</taxon>
        <taxon>Agaricomycetidae</taxon>
        <taxon>Agaricales</taxon>
        <taxon>Marasmiineae</taxon>
        <taxon>Mycenaceae</taxon>
        <taxon>Mycena</taxon>
    </lineage>
</organism>
<feature type="region of interest" description="Disordered" evidence="1">
    <location>
        <begin position="58"/>
        <end position="77"/>
    </location>
</feature>
<reference evidence="2" key="1">
    <citation type="submission" date="2023-11" db="EMBL/GenBank/DDBJ databases">
        <authorList>
            <person name="De Vega J J."/>
            <person name="De Vega J J."/>
        </authorList>
    </citation>
    <scope>NUCLEOTIDE SEQUENCE</scope>
</reference>
<dbReference type="AlphaFoldDB" id="A0AAD2HIB4"/>
<feature type="compositionally biased region" description="Basic and acidic residues" evidence="1">
    <location>
        <begin position="277"/>
        <end position="287"/>
    </location>
</feature>
<evidence type="ECO:0000313" key="3">
    <source>
        <dbReference type="Proteomes" id="UP001295794"/>
    </source>
</evidence>
<accession>A0AAD2HIB4</accession>
<evidence type="ECO:0000313" key="2">
    <source>
        <dbReference type="EMBL" id="CAK5277109.1"/>
    </source>
</evidence>
<evidence type="ECO:0000256" key="1">
    <source>
        <dbReference type="SAM" id="MobiDB-lite"/>
    </source>
</evidence>
<feature type="region of interest" description="Disordered" evidence="1">
    <location>
        <begin position="277"/>
        <end position="303"/>
    </location>
</feature>
<dbReference type="EMBL" id="CAVNYO010000419">
    <property type="protein sequence ID" value="CAK5277109.1"/>
    <property type="molecule type" value="Genomic_DNA"/>
</dbReference>